<dbReference type="InterPro" id="IPR037185">
    <property type="entry name" value="EmrE-like"/>
</dbReference>
<evidence type="ECO:0000313" key="4">
    <source>
        <dbReference type="EMBL" id="GAA4742278.1"/>
    </source>
</evidence>
<feature type="transmembrane region" description="Helical" evidence="2">
    <location>
        <begin position="230"/>
        <end position="250"/>
    </location>
</feature>
<feature type="transmembrane region" description="Helical" evidence="2">
    <location>
        <begin position="134"/>
        <end position="155"/>
    </location>
</feature>
<evidence type="ECO:0000313" key="5">
    <source>
        <dbReference type="Proteomes" id="UP001500822"/>
    </source>
</evidence>
<feature type="transmembrane region" description="Helical" evidence="2">
    <location>
        <begin position="110"/>
        <end position="128"/>
    </location>
</feature>
<feature type="transmembrane region" description="Helical" evidence="2">
    <location>
        <begin position="62"/>
        <end position="79"/>
    </location>
</feature>
<feature type="transmembrane region" description="Helical" evidence="2">
    <location>
        <begin position="29"/>
        <end position="50"/>
    </location>
</feature>
<keyword evidence="2" id="KW-1133">Transmembrane helix</keyword>
<dbReference type="Pfam" id="PF00892">
    <property type="entry name" value="EamA"/>
    <property type="match status" value="1"/>
</dbReference>
<evidence type="ECO:0000256" key="1">
    <source>
        <dbReference type="ARBA" id="ARBA00007362"/>
    </source>
</evidence>
<comment type="similarity">
    <text evidence="1">Belongs to the EamA transporter family.</text>
</comment>
<dbReference type="InterPro" id="IPR000620">
    <property type="entry name" value="EamA_dom"/>
</dbReference>
<feature type="transmembrane region" description="Helical" evidence="2">
    <location>
        <begin position="85"/>
        <end position="103"/>
    </location>
</feature>
<name>A0ABP8YZX3_9ACTN</name>
<evidence type="ECO:0000256" key="2">
    <source>
        <dbReference type="SAM" id="Phobius"/>
    </source>
</evidence>
<dbReference type="EMBL" id="BAABIE010000003">
    <property type="protein sequence ID" value="GAA4742278.1"/>
    <property type="molecule type" value="Genomic_DNA"/>
</dbReference>
<comment type="caution">
    <text evidence="4">The sequence shown here is derived from an EMBL/GenBank/DDBJ whole genome shotgun (WGS) entry which is preliminary data.</text>
</comment>
<feature type="domain" description="EamA" evidence="3">
    <location>
        <begin position="137"/>
        <end position="272"/>
    </location>
</feature>
<protein>
    <submittedName>
        <fullName evidence="4">EamA family transporter</fullName>
    </submittedName>
</protein>
<feature type="transmembrane region" description="Helical" evidence="2">
    <location>
        <begin position="200"/>
        <end position="218"/>
    </location>
</feature>
<reference evidence="5" key="1">
    <citation type="journal article" date="2019" name="Int. J. Syst. Evol. Microbiol.">
        <title>The Global Catalogue of Microorganisms (GCM) 10K type strain sequencing project: providing services to taxonomists for standard genome sequencing and annotation.</title>
        <authorList>
            <consortium name="The Broad Institute Genomics Platform"/>
            <consortium name="The Broad Institute Genome Sequencing Center for Infectious Disease"/>
            <person name="Wu L."/>
            <person name="Ma J."/>
        </authorList>
    </citation>
    <scope>NUCLEOTIDE SEQUENCE [LARGE SCALE GENOMIC DNA]</scope>
    <source>
        <strain evidence="5">JCM 18077</strain>
    </source>
</reference>
<keyword evidence="5" id="KW-1185">Reference proteome</keyword>
<sequence length="286" mass="29415">MSALFLIGVVVQYFGYSLAVMLADSTPMWLIGSARAFFSGLIFLAVGLVLARRSARMSREGLLLGIVASVMNIASFGAAGTLPLGVATALEFVGPIALAAVAARSARSAIMVMSGLAGVVVLYLRVGVPQFADTAGLGLLLALASAALWATYIRLGHSTESVQERLVGFGIGLALGGVSTGLIASGVGDASPWTTMTLSTWGQLVGIAVLASVVPYVIDLLCLKVMSPHTFAILTVTLPAVAALLGWLILGQTLGWWGLLGLCLVVVSLLLLRTGDGATSRQGSER</sequence>
<feature type="transmembrane region" description="Helical" evidence="2">
    <location>
        <begin position="256"/>
        <end position="272"/>
    </location>
</feature>
<keyword evidence="2" id="KW-0472">Membrane</keyword>
<dbReference type="SUPFAM" id="SSF103481">
    <property type="entry name" value="Multidrug resistance efflux transporter EmrE"/>
    <property type="match status" value="1"/>
</dbReference>
<feature type="transmembrane region" description="Helical" evidence="2">
    <location>
        <begin position="167"/>
        <end position="188"/>
    </location>
</feature>
<proteinExistence type="inferred from homology"/>
<evidence type="ECO:0000259" key="3">
    <source>
        <dbReference type="Pfam" id="PF00892"/>
    </source>
</evidence>
<organism evidence="4 5">
    <name type="scientific">Gordonia alkaliphila</name>
    <dbReference type="NCBI Taxonomy" id="1053547"/>
    <lineage>
        <taxon>Bacteria</taxon>
        <taxon>Bacillati</taxon>
        <taxon>Actinomycetota</taxon>
        <taxon>Actinomycetes</taxon>
        <taxon>Mycobacteriales</taxon>
        <taxon>Gordoniaceae</taxon>
        <taxon>Gordonia</taxon>
    </lineage>
</organism>
<accession>A0ABP8YZX3</accession>
<gene>
    <name evidence="4" type="ORF">GCM10023217_08330</name>
</gene>
<keyword evidence="2" id="KW-0812">Transmembrane</keyword>
<dbReference type="Proteomes" id="UP001500822">
    <property type="component" value="Unassembled WGS sequence"/>
</dbReference>